<feature type="chain" id="PRO_5012101494" evidence="2">
    <location>
        <begin position="24"/>
        <end position="120"/>
    </location>
</feature>
<dbReference type="AlphaFoldDB" id="A0A1Y2CX01"/>
<reference evidence="3 4" key="1">
    <citation type="submission" date="2016-07" db="EMBL/GenBank/DDBJ databases">
        <title>Pervasive Adenine N6-methylation of Active Genes in Fungi.</title>
        <authorList>
            <consortium name="DOE Joint Genome Institute"/>
            <person name="Mondo S.J."/>
            <person name="Dannebaum R.O."/>
            <person name="Kuo R.C."/>
            <person name="Labutti K."/>
            <person name="Haridas S."/>
            <person name="Kuo A."/>
            <person name="Salamov A."/>
            <person name="Ahrendt S.R."/>
            <person name="Lipzen A."/>
            <person name="Sullivan W."/>
            <person name="Andreopoulos W.B."/>
            <person name="Clum A."/>
            <person name="Lindquist E."/>
            <person name="Daum C."/>
            <person name="Ramamoorthy G.K."/>
            <person name="Gryganskyi A."/>
            <person name="Culley D."/>
            <person name="Magnuson J.K."/>
            <person name="James T.Y."/>
            <person name="O'Malley M.A."/>
            <person name="Stajich J.E."/>
            <person name="Spatafora J.W."/>
            <person name="Visel A."/>
            <person name="Grigoriev I.V."/>
        </authorList>
    </citation>
    <scope>NUCLEOTIDE SEQUENCE [LARGE SCALE GENOMIC DNA]</scope>
    <source>
        <strain evidence="3 4">JEL800</strain>
    </source>
</reference>
<accession>A0A1Y2CX01</accession>
<sequence>MKFSLFSLLGFLALTLCTLQTTAIPVPQGTKSPIEKPTHVPHHKRDEPPTFIRTVTPRNSRSSRLRRRQQQYVEWNEDSQRFGSQVRYGMNPNLLMQQQKRRILADAAGGVRFTGREMMF</sequence>
<dbReference type="Proteomes" id="UP000193642">
    <property type="component" value="Unassembled WGS sequence"/>
</dbReference>
<evidence type="ECO:0000313" key="3">
    <source>
        <dbReference type="EMBL" id="ORY51559.1"/>
    </source>
</evidence>
<evidence type="ECO:0000256" key="1">
    <source>
        <dbReference type="SAM" id="MobiDB-lite"/>
    </source>
</evidence>
<dbReference type="EMBL" id="MCGO01000005">
    <property type="protein sequence ID" value="ORY51559.1"/>
    <property type="molecule type" value="Genomic_DNA"/>
</dbReference>
<gene>
    <name evidence="3" type="ORF">BCR33DRAFT_712591</name>
</gene>
<keyword evidence="2" id="KW-0732">Signal</keyword>
<evidence type="ECO:0000313" key="4">
    <source>
        <dbReference type="Proteomes" id="UP000193642"/>
    </source>
</evidence>
<name>A0A1Y2CX01_9FUNG</name>
<feature type="region of interest" description="Disordered" evidence="1">
    <location>
        <begin position="26"/>
        <end position="68"/>
    </location>
</feature>
<feature type="compositionally biased region" description="Basic and acidic residues" evidence="1">
    <location>
        <begin position="33"/>
        <end position="48"/>
    </location>
</feature>
<keyword evidence="4" id="KW-1185">Reference proteome</keyword>
<comment type="caution">
    <text evidence="3">The sequence shown here is derived from an EMBL/GenBank/DDBJ whole genome shotgun (WGS) entry which is preliminary data.</text>
</comment>
<organism evidence="3 4">
    <name type="scientific">Rhizoclosmatium globosum</name>
    <dbReference type="NCBI Taxonomy" id="329046"/>
    <lineage>
        <taxon>Eukaryota</taxon>
        <taxon>Fungi</taxon>
        <taxon>Fungi incertae sedis</taxon>
        <taxon>Chytridiomycota</taxon>
        <taxon>Chytridiomycota incertae sedis</taxon>
        <taxon>Chytridiomycetes</taxon>
        <taxon>Chytridiales</taxon>
        <taxon>Chytriomycetaceae</taxon>
        <taxon>Rhizoclosmatium</taxon>
    </lineage>
</organism>
<protein>
    <submittedName>
        <fullName evidence="3">Uncharacterized protein</fullName>
    </submittedName>
</protein>
<feature type="signal peptide" evidence="2">
    <location>
        <begin position="1"/>
        <end position="23"/>
    </location>
</feature>
<proteinExistence type="predicted"/>
<dbReference type="OrthoDB" id="10338367at2759"/>
<evidence type="ECO:0000256" key="2">
    <source>
        <dbReference type="SAM" id="SignalP"/>
    </source>
</evidence>